<accession>G3UC04</accession>
<dbReference type="GeneTree" id="ENSGT01030000234574"/>
<feature type="domain" description="EF-hand" evidence="12">
    <location>
        <begin position="218"/>
        <end position="253"/>
    </location>
</feature>
<keyword evidence="4" id="KW-0479">Metal-binding</keyword>
<dbReference type="PROSITE" id="PS50222">
    <property type="entry name" value="EF_HAND_2"/>
    <property type="match status" value="1"/>
</dbReference>
<evidence type="ECO:0000256" key="10">
    <source>
        <dbReference type="ARBA" id="ARBA00023264"/>
    </source>
</evidence>
<evidence type="ECO:0000256" key="8">
    <source>
        <dbReference type="ARBA" id="ARBA00023136"/>
    </source>
</evidence>
<keyword evidence="7" id="KW-0443">Lipid metabolism</keyword>
<keyword evidence="9" id="KW-0594">Phospholipid biosynthesis</keyword>
<evidence type="ECO:0000256" key="2">
    <source>
        <dbReference type="ARBA" id="ARBA00022679"/>
    </source>
</evidence>
<reference evidence="13" key="3">
    <citation type="submission" date="2025-09" db="UniProtKB">
        <authorList>
            <consortium name="Ensembl"/>
        </authorList>
    </citation>
    <scope>IDENTIFICATION</scope>
    <source>
        <strain evidence="13">Isolate ISIS603380</strain>
    </source>
</reference>
<name>G3UC04_LOXAF</name>
<dbReference type="PANTHER" id="PTHR23063:SF57">
    <property type="entry name" value="LYSOPHOSPHATIDYLCHOLINE ACYLTRANSFERASE 1"/>
    <property type="match status" value="1"/>
</dbReference>
<dbReference type="CDD" id="cd07991">
    <property type="entry name" value="LPLAT_LPCAT1-like"/>
    <property type="match status" value="1"/>
</dbReference>
<dbReference type="GO" id="GO:0042171">
    <property type="term" value="F:lysophosphatidic acid acyltransferase activity"/>
    <property type="evidence" value="ECO:0007669"/>
    <property type="project" value="TreeGrafter"/>
</dbReference>
<dbReference type="InterPro" id="IPR011992">
    <property type="entry name" value="EF-hand-dom_pair"/>
</dbReference>
<keyword evidence="8" id="KW-0472">Membrane</keyword>
<dbReference type="InterPro" id="IPR002048">
    <property type="entry name" value="EF_hand_dom"/>
</dbReference>
<evidence type="ECO:0000259" key="12">
    <source>
        <dbReference type="PROSITE" id="PS50222"/>
    </source>
</evidence>
<dbReference type="InParanoid" id="G3UC04"/>
<organism evidence="13 14">
    <name type="scientific">Loxodonta africana</name>
    <name type="common">African elephant</name>
    <dbReference type="NCBI Taxonomy" id="9785"/>
    <lineage>
        <taxon>Eukaryota</taxon>
        <taxon>Metazoa</taxon>
        <taxon>Chordata</taxon>
        <taxon>Craniata</taxon>
        <taxon>Vertebrata</taxon>
        <taxon>Euteleostomi</taxon>
        <taxon>Mammalia</taxon>
        <taxon>Eutheria</taxon>
        <taxon>Afrotheria</taxon>
        <taxon>Proboscidea</taxon>
        <taxon>Elephantidae</taxon>
        <taxon>Loxodonta</taxon>
    </lineage>
</organism>
<evidence type="ECO:0000256" key="4">
    <source>
        <dbReference type="ARBA" id="ARBA00022723"/>
    </source>
</evidence>
<dbReference type="GO" id="GO:0005783">
    <property type="term" value="C:endoplasmic reticulum"/>
    <property type="evidence" value="ECO:0007669"/>
    <property type="project" value="TreeGrafter"/>
</dbReference>
<evidence type="ECO:0000256" key="5">
    <source>
        <dbReference type="ARBA" id="ARBA00022837"/>
    </source>
</evidence>
<evidence type="ECO:0000256" key="3">
    <source>
        <dbReference type="ARBA" id="ARBA00022692"/>
    </source>
</evidence>
<evidence type="ECO:0000313" key="14">
    <source>
        <dbReference type="Proteomes" id="UP000007646"/>
    </source>
</evidence>
<evidence type="ECO:0000313" key="13">
    <source>
        <dbReference type="Ensembl" id="ENSLAFP00000025362.1"/>
    </source>
</evidence>
<evidence type="ECO:0000256" key="7">
    <source>
        <dbReference type="ARBA" id="ARBA00023098"/>
    </source>
</evidence>
<evidence type="ECO:0000256" key="9">
    <source>
        <dbReference type="ARBA" id="ARBA00023209"/>
    </source>
</evidence>
<dbReference type="Gene3D" id="1.10.238.10">
    <property type="entry name" value="EF-hand"/>
    <property type="match status" value="1"/>
</dbReference>
<dbReference type="Ensembl" id="ENSLAFT00000025633.1">
    <property type="protein sequence ID" value="ENSLAFP00000025362.1"/>
    <property type="gene ID" value="ENSLAFG00000029362.1"/>
</dbReference>
<dbReference type="STRING" id="9785.ENSLAFP00000025362"/>
<protein>
    <recommendedName>
        <fullName evidence="12">EF-hand domain-containing protein</fullName>
    </recommendedName>
</protein>
<dbReference type="GO" id="GO:0008654">
    <property type="term" value="P:phospholipid biosynthetic process"/>
    <property type="evidence" value="ECO:0007669"/>
    <property type="project" value="UniProtKB-KW"/>
</dbReference>
<keyword evidence="11" id="KW-0012">Acyltransferase</keyword>
<reference evidence="13" key="2">
    <citation type="submission" date="2025-08" db="UniProtKB">
        <authorList>
            <consortium name="Ensembl"/>
        </authorList>
    </citation>
    <scope>IDENTIFICATION</scope>
    <source>
        <strain evidence="13">Isolate ISIS603380</strain>
    </source>
</reference>
<evidence type="ECO:0000256" key="6">
    <source>
        <dbReference type="ARBA" id="ARBA00022989"/>
    </source>
</evidence>
<dbReference type="AlphaFoldDB" id="G3UC04"/>
<keyword evidence="14" id="KW-1185">Reference proteome</keyword>
<dbReference type="GO" id="GO:0047184">
    <property type="term" value="F:1-acylglycerophosphocholine O-acyltransferase activity"/>
    <property type="evidence" value="ECO:0007669"/>
    <property type="project" value="TreeGrafter"/>
</dbReference>
<keyword evidence="5" id="KW-0106">Calcium</keyword>
<dbReference type="PANTHER" id="PTHR23063">
    <property type="entry name" value="PHOSPHOLIPID ACYLTRANSFERASE"/>
    <property type="match status" value="1"/>
</dbReference>
<dbReference type="PROSITE" id="PS00018">
    <property type="entry name" value="EF_HAND_1"/>
    <property type="match status" value="1"/>
</dbReference>
<keyword evidence="3" id="KW-0812">Transmembrane</keyword>
<dbReference type="Pfam" id="PF13833">
    <property type="entry name" value="EF-hand_8"/>
    <property type="match status" value="1"/>
</dbReference>
<dbReference type="InterPro" id="IPR018247">
    <property type="entry name" value="EF_Hand_1_Ca_BS"/>
</dbReference>
<keyword evidence="6" id="KW-1133">Transmembrane helix</keyword>
<keyword evidence="2" id="KW-0808">Transferase</keyword>
<dbReference type="InterPro" id="IPR045252">
    <property type="entry name" value="LPCAT1-like"/>
</dbReference>
<dbReference type="Proteomes" id="UP000007646">
    <property type="component" value="Unassembled WGS sequence"/>
</dbReference>
<dbReference type="GO" id="GO:0005509">
    <property type="term" value="F:calcium ion binding"/>
    <property type="evidence" value="ECO:0007669"/>
    <property type="project" value="InterPro"/>
</dbReference>
<dbReference type="SUPFAM" id="SSF47473">
    <property type="entry name" value="EF-hand"/>
    <property type="match status" value="1"/>
</dbReference>
<evidence type="ECO:0000256" key="1">
    <source>
        <dbReference type="ARBA" id="ARBA00022516"/>
    </source>
</evidence>
<keyword evidence="10" id="KW-1208">Phospholipid metabolism</keyword>
<keyword evidence="1" id="KW-0444">Lipid biosynthesis</keyword>
<sequence>APHSSYFNAVPVTMTMSSIVMKAESRGIPIWGTLIKCIRPVCPDQTRTCAGKQWKRTMIFPESTCTNGTCQTTFKTGVFIFGVPVQPVVLGCPDKLDMITWTWQGPGVLEMLWLALCQFTVRWNEFLQVYHPSKAKRSPALYASSMRRVMAETLGFSDMDYTFEDCAGPRGRTVHLPSDPCLLEFARLVRGLGLKLEKLEKDQKAQRLVEFTEHLEVPLSDTLDCMFSLFDESGGGKMDLREYVIALSVVCRASETLDTIQLPFKMCAWQEDGCINEEDLSCILKTALGSAELLLTDLFSGVDEDEKGRISFADRFAHMYPDFAEEY</sequence>
<dbReference type="HOGENOM" id="CLU_025017_3_0_1"/>
<reference evidence="13 14" key="1">
    <citation type="submission" date="2009-06" db="EMBL/GenBank/DDBJ databases">
        <title>The Genome Sequence of Loxodonta africana (African elephant).</title>
        <authorList>
            <person name="Di Palma F."/>
            <person name="Heiman D."/>
            <person name="Young S."/>
            <person name="Johnson J."/>
            <person name="Lander E.S."/>
            <person name="Lindblad-Toh K."/>
        </authorList>
    </citation>
    <scope>NUCLEOTIDE SEQUENCE [LARGE SCALE GENOMIC DNA]</scope>
    <source>
        <strain evidence="13 14">Isolate ISIS603380</strain>
    </source>
</reference>
<proteinExistence type="predicted"/>
<dbReference type="eggNOG" id="KOG4666">
    <property type="taxonomic scope" value="Eukaryota"/>
</dbReference>
<evidence type="ECO:0000256" key="11">
    <source>
        <dbReference type="ARBA" id="ARBA00023315"/>
    </source>
</evidence>